<keyword evidence="2" id="KW-1185">Reference proteome</keyword>
<evidence type="ECO:0000313" key="2">
    <source>
        <dbReference type="Proteomes" id="UP000317650"/>
    </source>
</evidence>
<accession>A0A4S8K632</accession>
<name>A0A4S8K632_MUSBA</name>
<reference evidence="1 2" key="1">
    <citation type="journal article" date="2019" name="Nat. Plants">
        <title>Genome sequencing of Musa balbisiana reveals subgenome evolution and function divergence in polyploid bananas.</title>
        <authorList>
            <person name="Yao X."/>
        </authorList>
    </citation>
    <scope>NUCLEOTIDE SEQUENCE [LARGE SCALE GENOMIC DNA]</scope>
    <source>
        <strain evidence="2">cv. DH-PKW</strain>
        <tissue evidence="1">Leaves</tissue>
    </source>
</reference>
<dbReference type="EMBL" id="PYDT01000002">
    <property type="protein sequence ID" value="THU70344.1"/>
    <property type="molecule type" value="Genomic_DNA"/>
</dbReference>
<proteinExistence type="predicted"/>
<comment type="caution">
    <text evidence="1">The sequence shown here is derived from an EMBL/GenBank/DDBJ whole genome shotgun (WGS) entry which is preliminary data.</text>
</comment>
<dbReference type="Proteomes" id="UP000317650">
    <property type="component" value="Chromosome 8"/>
</dbReference>
<organism evidence="1 2">
    <name type="scientific">Musa balbisiana</name>
    <name type="common">Banana</name>
    <dbReference type="NCBI Taxonomy" id="52838"/>
    <lineage>
        <taxon>Eukaryota</taxon>
        <taxon>Viridiplantae</taxon>
        <taxon>Streptophyta</taxon>
        <taxon>Embryophyta</taxon>
        <taxon>Tracheophyta</taxon>
        <taxon>Spermatophyta</taxon>
        <taxon>Magnoliopsida</taxon>
        <taxon>Liliopsida</taxon>
        <taxon>Zingiberales</taxon>
        <taxon>Musaceae</taxon>
        <taxon>Musa</taxon>
    </lineage>
</organism>
<protein>
    <submittedName>
        <fullName evidence="1">Uncharacterized protein</fullName>
    </submittedName>
</protein>
<dbReference type="AlphaFoldDB" id="A0A4S8K632"/>
<evidence type="ECO:0000313" key="1">
    <source>
        <dbReference type="EMBL" id="THU70344.1"/>
    </source>
</evidence>
<sequence>MVNPSPCFSCFFLSSPAPDCLPLGSLHQCRRRWLSSSGEGEPTGNRKKSLLRLRLRLRLLLWVAMTSRNRWWRSRRSSSAEKLAGTTGWPAKFGHLQLWHHPAATWKNSLSCTIHTALWIEDGKVLNTF</sequence>
<gene>
    <name evidence="1" type="ORF">C4D60_Mb08t24000</name>
</gene>